<sequence>MYLLKEVKRKRLHFDISILSKIFLSLKTQPQLAATSFFDQAQGRFGSCLV</sequence>
<dbReference type="Proteomes" id="UP000011988">
    <property type="component" value="Unassembled WGS sequence"/>
</dbReference>
<gene>
    <name evidence="1" type="ORF">LEP1GSC194_0221</name>
</gene>
<reference evidence="1 2" key="1">
    <citation type="submission" date="2013-01" db="EMBL/GenBank/DDBJ databases">
        <authorList>
            <person name="Harkins D.M."/>
            <person name="Durkin A.S."/>
            <person name="Brinkac L.M."/>
            <person name="Haft D.H."/>
            <person name="Selengut J.D."/>
            <person name="Sanka R."/>
            <person name="DePew J."/>
            <person name="Purushe J."/>
            <person name="Galloway R.L."/>
            <person name="Vinetz J.M."/>
            <person name="Sutton G.G."/>
            <person name="Nierman W.C."/>
            <person name="Fouts D.E."/>
        </authorList>
    </citation>
    <scope>NUCLEOTIDE SEQUENCE [LARGE SCALE GENOMIC DNA]</scope>
    <source>
        <strain evidence="1 2">79601</strain>
    </source>
</reference>
<name>M6CLN9_9LEPT</name>
<evidence type="ECO:0000313" key="2">
    <source>
        <dbReference type="Proteomes" id="UP000011988"/>
    </source>
</evidence>
<protein>
    <submittedName>
        <fullName evidence="1">Uncharacterized protein</fullName>
    </submittedName>
</protein>
<organism evidence="1 2">
    <name type="scientific">Leptospira alstonii serovar Sichuan str. 79601</name>
    <dbReference type="NCBI Taxonomy" id="1218565"/>
    <lineage>
        <taxon>Bacteria</taxon>
        <taxon>Pseudomonadati</taxon>
        <taxon>Spirochaetota</taxon>
        <taxon>Spirochaetia</taxon>
        <taxon>Leptospirales</taxon>
        <taxon>Leptospiraceae</taxon>
        <taxon>Leptospira</taxon>
    </lineage>
</organism>
<accession>M6CLN9</accession>
<dbReference type="AlphaFoldDB" id="M6CLN9"/>
<dbReference type="EMBL" id="ANIK01000105">
    <property type="protein sequence ID" value="EMJ91456.1"/>
    <property type="molecule type" value="Genomic_DNA"/>
</dbReference>
<evidence type="ECO:0000313" key="1">
    <source>
        <dbReference type="EMBL" id="EMJ91456.1"/>
    </source>
</evidence>
<comment type="caution">
    <text evidence="1">The sequence shown here is derived from an EMBL/GenBank/DDBJ whole genome shotgun (WGS) entry which is preliminary data.</text>
</comment>
<proteinExistence type="predicted"/>